<dbReference type="AlphaFoldDB" id="A0A252BXY3"/>
<accession>A0A252BXY3</accession>
<feature type="compositionally biased region" description="Polar residues" evidence="1">
    <location>
        <begin position="649"/>
        <end position="662"/>
    </location>
</feature>
<gene>
    <name evidence="2" type="ORF">HK26_03960</name>
</gene>
<feature type="compositionally biased region" description="Low complexity" evidence="1">
    <location>
        <begin position="632"/>
        <end position="644"/>
    </location>
</feature>
<dbReference type="Proteomes" id="UP000194931">
    <property type="component" value="Unassembled WGS sequence"/>
</dbReference>
<keyword evidence="3" id="KW-1185">Reference proteome</keyword>
<evidence type="ECO:0000313" key="3">
    <source>
        <dbReference type="Proteomes" id="UP000194931"/>
    </source>
</evidence>
<dbReference type="SUPFAM" id="SSF53955">
    <property type="entry name" value="Lysozyme-like"/>
    <property type="match status" value="1"/>
</dbReference>
<proteinExistence type="predicted"/>
<protein>
    <recommendedName>
        <fullName evidence="4">Transglycosylase SLT domain-containing protein</fullName>
    </recommendedName>
</protein>
<evidence type="ECO:0008006" key="4">
    <source>
        <dbReference type="Google" id="ProtNLM"/>
    </source>
</evidence>
<organism evidence="2 3">
    <name type="scientific">Acetobacter okinawensis</name>
    <dbReference type="NCBI Taxonomy" id="1076594"/>
    <lineage>
        <taxon>Bacteria</taxon>
        <taxon>Pseudomonadati</taxon>
        <taxon>Pseudomonadota</taxon>
        <taxon>Alphaproteobacteria</taxon>
        <taxon>Acetobacterales</taxon>
        <taxon>Acetobacteraceae</taxon>
        <taxon>Acetobacter</taxon>
    </lineage>
</organism>
<dbReference type="RefSeq" id="WP_086638056.1">
    <property type="nucleotide sequence ID" value="NZ_JOPJ01000002.1"/>
</dbReference>
<dbReference type="InterPro" id="IPR023346">
    <property type="entry name" value="Lysozyme-like_dom_sf"/>
</dbReference>
<evidence type="ECO:0000256" key="1">
    <source>
        <dbReference type="SAM" id="MobiDB-lite"/>
    </source>
</evidence>
<dbReference type="EMBL" id="JOPJ01000002">
    <property type="protein sequence ID" value="OUJ13814.1"/>
    <property type="molecule type" value="Genomic_DNA"/>
</dbReference>
<reference evidence="3" key="1">
    <citation type="submission" date="2014-06" db="EMBL/GenBank/DDBJ databases">
        <authorList>
            <person name="Winans N.J."/>
            <person name="Newell P.D."/>
            <person name="Douglas A.E."/>
        </authorList>
    </citation>
    <scope>NUCLEOTIDE SEQUENCE [LARGE SCALE GENOMIC DNA]</scope>
</reference>
<name>A0A252BXY3_9PROT</name>
<comment type="caution">
    <text evidence="2">The sequence shown here is derived from an EMBL/GenBank/DDBJ whole genome shotgun (WGS) entry which is preliminary data.</text>
</comment>
<dbReference type="OrthoDB" id="8477976at2"/>
<feature type="region of interest" description="Disordered" evidence="1">
    <location>
        <begin position="626"/>
        <end position="662"/>
    </location>
</feature>
<sequence length="662" mass="69461">MDNGFFLWGKGGEKLTPEDIQRAREEAAQYTAQGRQTPAYNWAQGAANMLDSFLGGFENGRADKAQQLNDDYSKATVAALSGDGAFGGAGTDARDPQVNPYLGSDEAMKLAGPQDQSDPFAGVGTDAANPFTRDTETPSGISPVAHALVASAQPTVGQAAQAGASDILAQGLIEHIRRAESGGDANATNPNSSATGDFQFTNPTWTALRQQHPELGLTADGRTDPAQSQVAAKQLATDNLAYMLAHGVQAPTEGQAYLAHFAGAPTATNLVQADPNTPISQIMSPQQVAANPFLRGMTAGQVQDWAAQKMGGSGTPPAQAQQAGASISAPQQPAFASYADTGPSISQLGAILTDPRLNTSAKSFASVLLQNKMQQNLLMQQERLRQSDPLYRAQINSANALTDWRTGKMNNTGLTGRMQQADEYARSRGLPPGSNEYNQAVDFFLKSGGTNVSVNTGNGGIADAASKAYATKSGENLAAQEQDGEKSGSLMGLGKTLEYLAPQIGGGGLTAEMANRLGAYMPDGWKPQGQGQREQFQSLVSDAIRQSHVPGEGPQSDADAARLSATMPQIMNSTQGNIAIARTIQALAQRKMDMGRLAGQQGRGEITPAQRAEAVRNLPDPYAAVRSFWQTAQNPNQPAASSQPAPQPGTRTTSSGVTWSVR</sequence>
<dbReference type="Gene3D" id="1.10.530.10">
    <property type="match status" value="1"/>
</dbReference>
<evidence type="ECO:0000313" key="2">
    <source>
        <dbReference type="EMBL" id="OUJ13814.1"/>
    </source>
</evidence>